<reference evidence="3" key="1">
    <citation type="journal article" date="2023" name="Commun. Biol.">
        <title>Genome analysis of Parmales, the sister group of diatoms, reveals the evolutionary specialization of diatoms from phago-mixotrophs to photoautotrophs.</title>
        <authorList>
            <person name="Ban H."/>
            <person name="Sato S."/>
            <person name="Yoshikawa S."/>
            <person name="Yamada K."/>
            <person name="Nakamura Y."/>
            <person name="Ichinomiya M."/>
            <person name="Sato N."/>
            <person name="Blanc-Mathieu R."/>
            <person name="Endo H."/>
            <person name="Kuwata A."/>
            <person name="Ogata H."/>
        </authorList>
    </citation>
    <scope>NUCLEOTIDE SEQUENCE [LARGE SCALE GENOMIC DNA]</scope>
</reference>
<sequence length="256" mass="29097">MLELSPLLITLLLSPLIALITFLYKRSTKESLVLETRHPSTGDVDYSNLRARRKAEFIDYSSPSIIGSKDWIDLKWNGHLERVGAGAKRNGFKGKINIKKECSSITNLKDQEKYLQAGSKLLLLISRTNLTSTDLPDIELIKLKYCFALEFKSCLKDEEGWTLSSDDKKNIRKVWYKPSTTKEGSLMVKVNCTFKKCDILHLMSFAKECHTCKSWIPFTRHAAKIVDVKENLGIESVVHVCIGIPGIARDILLHIW</sequence>
<organism evidence="2 3">
    <name type="scientific">Triparma laevis f. inornata</name>
    <dbReference type="NCBI Taxonomy" id="1714386"/>
    <lineage>
        <taxon>Eukaryota</taxon>
        <taxon>Sar</taxon>
        <taxon>Stramenopiles</taxon>
        <taxon>Ochrophyta</taxon>
        <taxon>Bolidophyceae</taxon>
        <taxon>Parmales</taxon>
        <taxon>Triparmaceae</taxon>
        <taxon>Triparma</taxon>
    </lineage>
</organism>
<evidence type="ECO:0000256" key="1">
    <source>
        <dbReference type="SAM" id="Phobius"/>
    </source>
</evidence>
<accession>A0A9W7AHB1</accession>
<keyword evidence="1" id="KW-0812">Transmembrane</keyword>
<dbReference type="SUPFAM" id="SSF55961">
    <property type="entry name" value="Bet v1-like"/>
    <property type="match status" value="1"/>
</dbReference>
<dbReference type="AlphaFoldDB" id="A0A9W7AHB1"/>
<feature type="transmembrane region" description="Helical" evidence="1">
    <location>
        <begin position="6"/>
        <end position="24"/>
    </location>
</feature>
<name>A0A9W7AHB1_9STRA</name>
<keyword evidence="1" id="KW-1133">Transmembrane helix</keyword>
<keyword evidence="1" id="KW-0472">Membrane</keyword>
<gene>
    <name evidence="2" type="ORF">TL16_g06016</name>
</gene>
<evidence type="ECO:0000313" key="3">
    <source>
        <dbReference type="Proteomes" id="UP001162640"/>
    </source>
</evidence>
<dbReference type="Proteomes" id="UP001162640">
    <property type="component" value="Unassembled WGS sequence"/>
</dbReference>
<protein>
    <submittedName>
        <fullName evidence="2">Uncharacterized protein</fullName>
    </submittedName>
</protein>
<comment type="caution">
    <text evidence="2">The sequence shown here is derived from an EMBL/GenBank/DDBJ whole genome shotgun (WGS) entry which is preliminary data.</text>
</comment>
<evidence type="ECO:0000313" key="2">
    <source>
        <dbReference type="EMBL" id="GMH72831.1"/>
    </source>
</evidence>
<dbReference type="InterPro" id="IPR023393">
    <property type="entry name" value="START-like_dom_sf"/>
</dbReference>
<dbReference type="Gene3D" id="3.30.530.20">
    <property type="match status" value="1"/>
</dbReference>
<proteinExistence type="predicted"/>
<dbReference type="EMBL" id="BLQM01000179">
    <property type="protein sequence ID" value="GMH72831.1"/>
    <property type="molecule type" value="Genomic_DNA"/>
</dbReference>